<dbReference type="RefSeq" id="WP_367995584.1">
    <property type="nucleotide sequence ID" value="NZ_JBFPJR010000051.1"/>
</dbReference>
<dbReference type="InterPro" id="IPR001867">
    <property type="entry name" value="OmpR/PhoB-type_DNA-bd"/>
</dbReference>
<dbReference type="SMART" id="SM00862">
    <property type="entry name" value="Trans_reg_C"/>
    <property type="match status" value="1"/>
</dbReference>
<dbReference type="PANTHER" id="PTHR47691:SF3">
    <property type="entry name" value="HTH-TYPE TRANSCRIPTIONAL REGULATOR RV0890C-RELATED"/>
    <property type="match status" value="1"/>
</dbReference>
<dbReference type="InterPro" id="IPR036388">
    <property type="entry name" value="WH-like_DNA-bd_sf"/>
</dbReference>
<dbReference type="InterPro" id="IPR011990">
    <property type="entry name" value="TPR-like_helical_dom_sf"/>
</dbReference>
<dbReference type="Gene3D" id="1.10.10.10">
    <property type="entry name" value="Winged helix-like DNA-binding domain superfamily/Winged helix DNA-binding domain"/>
    <property type="match status" value="1"/>
</dbReference>
<evidence type="ECO:0000256" key="1">
    <source>
        <dbReference type="ARBA" id="ARBA00005820"/>
    </source>
</evidence>
<comment type="caution">
    <text evidence="4">The sequence shown here is derived from an EMBL/GenBank/DDBJ whole genome shotgun (WGS) entry which is preliminary data.</text>
</comment>
<keyword evidence="2" id="KW-0238">DNA-binding</keyword>
<dbReference type="InterPro" id="IPR058852">
    <property type="entry name" value="HTH_77"/>
</dbReference>
<dbReference type="PANTHER" id="PTHR47691">
    <property type="entry name" value="REGULATOR-RELATED"/>
    <property type="match status" value="1"/>
</dbReference>
<proteinExistence type="inferred from homology"/>
<dbReference type="PRINTS" id="PR00364">
    <property type="entry name" value="DISEASERSIST"/>
</dbReference>
<dbReference type="InterPro" id="IPR016032">
    <property type="entry name" value="Sig_transdc_resp-reg_C-effctor"/>
</dbReference>
<dbReference type="Gene3D" id="3.40.50.300">
    <property type="entry name" value="P-loop containing nucleotide triphosphate hydrolases"/>
    <property type="match status" value="1"/>
</dbReference>
<evidence type="ECO:0000259" key="3">
    <source>
        <dbReference type="SMART" id="SM00862"/>
    </source>
</evidence>
<dbReference type="InterPro" id="IPR049945">
    <property type="entry name" value="AAA_22"/>
</dbReference>
<feature type="domain" description="OmpR/PhoB-type" evidence="3">
    <location>
        <begin position="14"/>
        <end position="84"/>
    </location>
</feature>
<dbReference type="EMBL" id="JBFPJR010000051">
    <property type="protein sequence ID" value="MEX0429617.1"/>
    <property type="molecule type" value="Genomic_DNA"/>
</dbReference>
<organism evidence="4 5">
    <name type="scientific">Nocardioides eburneus</name>
    <dbReference type="NCBI Taxonomy" id="3231482"/>
    <lineage>
        <taxon>Bacteria</taxon>
        <taxon>Bacillati</taxon>
        <taxon>Actinomycetota</taxon>
        <taxon>Actinomycetes</taxon>
        <taxon>Propionibacteriales</taxon>
        <taxon>Nocardioidaceae</taxon>
        <taxon>Nocardioides</taxon>
    </lineage>
</organism>
<dbReference type="Pfam" id="PF13401">
    <property type="entry name" value="AAA_22"/>
    <property type="match status" value="1"/>
</dbReference>
<gene>
    <name evidence="4" type="ORF">AB3X52_18520</name>
</gene>
<evidence type="ECO:0000256" key="2">
    <source>
        <dbReference type="ARBA" id="ARBA00023125"/>
    </source>
</evidence>
<dbReference type="Pfam" id="PF25872">
    <property type="entry name" value="HTH_77"/>
    <property type="match status" value="1"/>
</dbReference>
<dbReference type="SUPFAM" id="SSF48452">
    <property type="entry name" value="TPR-like"/>
    <property type="match status" value="2"/>
</dbReference>
<dbReference type="Gene3D" id="1.25.40.10">
    <property type="entry name" value="Tetratricopeptide repeat domain"/>
    <property type="match status" value="1"/>
</dbReference>
<evidence type="ECO:0000313" key="5">
    <source>
        <dbReference type="Proteomes" id="UP001556631"/>
    </source>
</evidence>
<accession>A0ABV3T4P0</accession>
<protein>
    <submittedName>
        <fullName evidence="4">AAA family ATPase</fullName>
    </submittedName>
</protein>
<comment type="similarity">
    <text evidence="1">Belongs to the AfsR/DnrI/RedD regulatory family.</text>
</comment>
<name>A0ABV3T4P0_9ACTN</name>
<dbReference type="InterPro" id="IPR005158">
    <property type="entry name" value="BTAD"/>
</dbReference>
<dbReference type="SUPFAM" id="SSF52540">
    <property type="entry name" value="P-loop containing nucleoside triphosphate hydrolases"/>
    <property type="match status" value="1"/>
</dbReference>
<keyword evidence="5" id="KW-1185">Reference proteome</keyword>
<dbReference type="Pfam" id="PF03704">
    <property type="entry name" value="BTAD"/>
    <property type="match status" value="1"/>
</dbReference>
<dbReference type="SUPFAM" id="SSF46894">
    <property type="entry name" value="C-terminal effector domain of the bipartite response regulators"/>
    <property type="match status" value="1"/>
</dbReference>
<dbReference type="Proteomes" id="UP001556631">
    <property type="component" value="Unassembled WGS sequence"/>
</dbReference>
<evidence type="ECO:0000313" key="4">
    <source>
        <dbReference type="EMBL" id="MEX0429617.1"/>
    </source>
</evidence>
<dbReference type="InterPro" id="IPR027417">
    <property type="entry name" value="P-loop_NTPase"/>
</dbReference>
<sequence length="988" mass="106859">MTRLELLDRVAWDGRSVPGERTHALLRALAEAGPRGLSEDALVEEVWGGDTPANPGKALQVVVSRARSATSPEAIERTARGYRLALGVEDVDVWALRPAGLRLAAEGRYAEALPLLEQEARREAIPDDEVVGALLRAVAAVHGVPAALERFETYRTGIADALGVDPSPTLRALHQELLARDRPVRSGLVYDATSLIGREADIAAVSALLRTSRVVTILGPGGLGKTRLAQVLARTAEQPVVHFVELVGVTSPDDLIGEVGSALGVRDSVSGRRVLTPEQRADVRARIAQQLEQAPALLVLDNCEHIVGAVADLTAFLVAAVRDLRVLTTSRAPLAIGAERVYALGQLDRQDAMELFRRRATAARPGVTLPDDTVAEVVSRLDGLPLAIELAAVKIRVMSVEDVAHRLSNRFALLRGGDRSAPDRHQTLLAVIDWSWNLLGERERRALRQLSVFHDGFTLDAAESMLGPEALDALQELVDQSLLTVVDAGASARYRMLETVREFGRMQLVDAGEEGAARAAQRAWATAYADQHADRIFSVDQPAAMDAIRAEESNLADVLRQALGDADPAAAVRLYVALAAFWSISGDHARVVVLVRALTEVLGDWTPPDELLERTRLALALAMFNGTITGAPEAAVLRDRLETLGATSANPPLRALIAVLMTVADPAGGDARARIDALLEDPDRRVRALGYQFVSHERENSGDPEAAMQAATRALELATDEDGPWTTAMLHTQLSGLHAQFGEVEQAAELARRALPVLERLGAVDDALQLKAVLAVAALDRGRVEEAERLVDEIATMSPRGGFGTIGTMLSTRGQIALARGEVRAGLDLLRAALDETRQVRFPSMRDADLAPWVVYAEAMVLTTYARYGEGDDGADLYAEILRKAPAALEPQRLFLDYPVAGVALFAIGLWGLLREALPPKEAVRLLVIADRFAYNRFSPTMRWEKAVEDAERLAPGVLDDLEKEYGDRRGPALLDEARDVVGHIFRL</sequence>
<reference evidence="4 5" key="1">
    <citation type="submission" date="2024-07" db="EMBL/GenBank/DDBJ databases">
        <authorList>
            <person name="Lee S."/>
            <person name="Kang M."/>
        </authorList>
    </citation>
    <scope>NUCLEOTIDE SEQUENCE [LARGE SCALE GENOMIC DNA]</scope>
    <source>
        <strain evidence="4 5">DS6</strain>
    </source>
</reference>